<reference evidence="1" key="3">
    <citation type="submission" date="2012-09" db="EMBL/GenBank/DDBJ databases">
        <authorList>
            <consortium name="VectorBase"/>
        </authorList>
    </citation>
    <scope>NUCLEOTIDE SEQUENCE</scope>
    <source>
        <strain evidence="1">Liverpool</strain>
    </source>
</reference>
<dbReference type="Proteomes" id="UP000682892">
    <property type="component" value="Chromosome 1"/>
</dbReference>
<dbReference type="PaxDb" id="7159-AAEL011833-PA"/>
<evidence type="ECO:0000313" key="1">
    <source>
        <dbReference type="EMBL" id="EAT36059.1"/>
    </source>
</evidence>
<accession>Q16NW9</accession>
<reference evidence="1" key="2">
    <citation type="journal article" date="2007" name="Science">
        <title>Genome sequence of Aedes aegypti, a major arbovirus vector.</title>
        <authorList>
            <person name="Nene V."/>
            <person name="Wortman J.R."/>
            <person name="Lawson D."/>
            <person name="Haas B."/>
            <person name="Kodira C."/>
            <person name="Tu Z.J."/>
            <person name="Loftus B."/>
            <person name="Xi Z."/>
            <person name="Megy K."/>
            <person name="Grabherr M."/>
            <person name="Ren Q."/>
            <person name="Zdobnov E.M."/>
            <person name="Lobo N.F."/>
            <person name="Campbell K.S."/>
            <person name="Brown S.E."/>
            <person name="Bonaldo M.F."/>
            <person name="Zhu J."/>
            <person name="Sinkins S.P."/>
            <person name="Hogenkamp D.G."/>
            <person name="Amedeo P."/>
            <person name="Arensburger P."/>
            <person name="Atkinson P.W."/>
            <person name="Bidwell S."/>
            <person name="Biedler J."/>
            <person name="Birney E."/>
            <person name="Bruggner R.V."/>
            <person name="Costas J."/>
            <person name="Coy M.R."/>
            <person name="Crabtree J."/>
            <person name="Crawford M."/>
            <person name="Debruyn B."/>
            <person name="Decaprio D."/>
            <person name="Eiglmeier K."/>
            <person name="Eisenstadt E."/>
            <person name="El-Dorry H."/>
            <person name="Gelbart W.M."/>
            <person name="Gomes S.L."/>
            <person name="Hammond M."/>
            <person name="Hannick L.I."/>
            <person name="Hogan J.R."/>
            <person name="Holmes M.H."/>
            <person name="Jaffe D."/>
            <person name="Johnston J.S."/>
            <person name="Kennedy R.C."/>
            <person name="Koo H."/>
            <person name="Kravitz S."/>
            <person name="Kriventseva E.V."/>
            <person name="Kulp D."/>
            <person name="Labutti K."/>
            <person name="Lee E."/>
            <person name="Li S."/>
            <person name="Lovin D.D."/>
            <person name="Mao C."/>
            <person name="Mauceli E."/>
            <person name="Menck C.F."/>
            <person name="Miller J.R."/>
            <person name="Montgomery P."/>
            <person name="Mori A."/>
            <person name="Nascimento A.L."/>
            <person name="Naveira H.F."/>
            <person name="Nusbaum C."/>
            <person name="O'leary S."/>
            <person name="Orvis J."/>
            <person name="Pertea M."/>
            <person name="Quesneville H."/>
            <person name="Reidenbach K.R."/>
            <person name="Rogers Y.H."/>
            <person name="Roth C.W."/>
            <person name="Schneider J.R."/>
            <person name="Schatz M."/>
            <person name="Shumway M."/>
            <person name="Stanke M."/>
            <person name="Stinson E.O."/>
            <person name="Tubio J.M."/>
            <person name="Vanzee J.P."/>
            <person name="Verjovski-Almeida S."/>
            <person name="Werner D."/>
            <person name="White O."/>
            <person name="Wyder S."/>
            <person name="Zeng Q."/>
            <person name="Zhao Q."/>
            <person name="Zhao Y."/>
            <person name="Hill C.A."/>
            <person name="Raikhel A.S."/>
            <person name="Soares M.B."/>
            <person name="Knudson D.L."/>
            <person name="Lee N.H."/>
            <person name="Galagan J."/>
            <person name="Salzberg S.L."/>
            <person name="Paulsen I.T."/>
            <person name="Dimopoulos G."/>
            <person name="Collins F.H."/>
            <person name="Birren B."/>
            <person name="Fraser-Liggett C.M."/>
            <person name="Severson D.W."/>
        </authorList>
    </citation>
    <scope>NUCLEOTIDE SEQUENCE [LARGE SCALE GENOMIC DNA]</scope>
    <source>
        <strain evidence="1">Liverpool</strain>
    </source>
</reference>
<dbReference type="EMBL" id="CH477804">
    <property type="protein sequence ID" value="EAT36059.1"/>
    <property type="molecule type" value="Genomic_DNA"/>
</dbReference>
<protein>
    <submittedName>
        <fullName evidence="1">AAEL011833-PA</fullName>
    </submittedName>
</protein>
<proteinExistence type="predicted"/>
<gene>
    <name evidence="1" type="ORF">AaeL_AAEL011833</name>
</gene>
<sequence>MCKQNERIFAGFSNNELELSLSEEPKIAHCKTVAPGQLNVKMQCQIRITLESPRTIRQGKKMFSEAIER</sequence>
<reference evidence="1" key="1">
    <citation type="submission" date="2005-10" db="EMBL/GenBank/DDBJ databases">
        <authorList>
            <person name="Loftus B.J."/>
            <person name="Nene V.M."/>
            <person name="Hannick L.I."/>
            <person name="Bidwell S."/>
            <person name="Haas B."/>
            <person name="Amedeo P."/>
            <person name="Orvis J."/>
            <person name="Wortman J.R."/>
            <person name="White O.R."/>
            <person name="Salzberg S."/>
            <person name="Shumway M."/>
            <person name="Koo H."/>
            <person name="Zhao Y."/>
            <person name="Holmes M."/>
            <person name="Miller J."/>
            <person name="Schatz M."/>
            <person name="Pop M."/>
            <person name="Pai G."/>
            <person name="Utterback T."/>
            <person name="Rogers Y.-H."/>
            <person name="Kravitz S."/>
            <person name="Fraser C.M."/>
        </authorList>
    </citation>
    <scope>NUCLEOTIDE SEQUENCE</scope>
    <source>
        <strain evidence="1">Liverpool</strain>
    </source>
</reference>
<organism evidence="1 2">
    <name type="scientific">Aedes aegypti</name>
    <name type="common">Yellowfever mosquito</name>
    <name type="synonym">Culex aegypti</name>
    <dbReference type="NCBI Taxonomy" id="7159"/>
    <lineage>
        <taxon>Eukaryota</taxon>
        <taxon>Metazoa</taxon>
        <taxon>Ecdysozoa</taxon>
        <taxon>Arthropoda</taxon>
        <taxon>Hexapoda</taxon>
        <taxon>Insecta</taxon>
        <taxon>Pterygota</taxon>
        <taxon>Neoptera</taxon>
        <taxon>Endopterygota</taxon>
        <taxon>Diptera</taxon>
        <taxon>Nematocera</taxon>
        <taxon>Culicoidea</taxon>
        <taxon>Culicidae</taxon>
        <taxon>Culicinae</taxon>
        <taxon>Aedini</taxon>
        <taxon>Aedes</taxon>
        <taxon>Stegomyia</taxon>
    </lineage>
</organism>
<name>Q16NW9_AEDAE</name>
<dbReference type="AlphaFoldDB" id="Q16NW9"/>
<evidence type="ECO:0000313" key="2">
    <source>
        <dbReference type="Proteomes" id="UP000682892"/>
    </source>
</evidence>
<dbReference type="HOGENOM" id="CLU_2777916_0_0_1"/>